<proteinExistence type="predicted"/>
<evidence type="ECO:0000256" key="1">
    <source>
        <dbReference type="SAM" id="MobiDB-lite"/>
    </source>
</evidence>
<organism evidence="3 4">
    <name type="scientific">Planoprotostelium fungivorum</name>
    <dbReference type="NCBI Taxonomy" id="1890364"/>
    <lineage>
        <taxon>Eukaryota</taxon>
        <taxon>Amoebozoa</taxon>
        <taxon>Evosea</taxon>
        <taxon>Variosea</taxon>
        <taxon>Cavosteliida</taxon>
        <taxon>Cavosteliaceae</taxon>
        <taxon>Planoprotostelium</taxon>
    </lineage>
</organism>
<dbReference type="EMBL" id="MDYQ01000463">
    <property type="protein sequence ID" value="PRP74472.1"/>
    <property type="molecule type" value="Genomic_DNA"/>
</dbReference>
<feature type="region of interest" description="Disordered" evidence="1">
    <location>
        <begin position="1"/>
        <end position="27"/>
    </location>
</feature>
<gene>
    <name evidence="3" type="ORF">PROFUN_06601</name>
</gene>
<keyword evidence="2" id="KW-1133">Transmembrane helix</keyword>
<keyword evidence="2" id="KW-0472">Membrane</keyword>
<evidence type="ECO:0000313" key="3">
    <source>
        <dbReference type="EMBL" id="PRP74472.1"/>
    </source>
</evidence>
<evidence type="ECO:0000313" key="4">
    <source>
        <dbReference type="Proteomes" id="UP000241769"/>
    </source>
</evidence>
<name>A0A2P6MRZ5_9EUKA</name>
<feature type="transmembrane region" description="Helical" evidence="2">
    <location>
        <begin position="84"/>
        <end position="108"/>
    </location>
</feature>
<dbReference type="Proteomes" id="UP000241769">
    <property type="component" value="Unassembled WGS sequence"/>
</dbReference>
<evidence type="ECO:0000256" key="2">
    <source>
        <dbReference type="SAM" id="Phobius"/>
    </source>
</evidence>
<feature type="transmembrane region" description="Helical" evidence="2">
    <location>
        <begin position="54"/>
        <end position="72"/>
    </location>
</feature>
<protein>
    <recommendedName>
        <fullName evidence="5">Transmembrane protein</fullName>
    </recommendedName>
</protein>
<dbReference type="InParanoid" id="A0A2P6MRZ5"/>
<evidence type="ECO:0008006" key="5">
    <source>
        <dbReference type="Google" id="ProtNLM"/>
    </source>
</evidence>
<keyword evidence="4" id="KW-1185">Reference proteome</keyword>
<accession>A0A2P6MRZ5</accession>
<dbReference type="AlphaFoldDB" id="A0A2P6MRZ5"/>
<sequence length="137" mass="15287">MNGPGSYRPKIQATSSQPAYEPYPFPPPQPPVHPHEPLVHWDRVGVSLVQHAKTGFILGAGLGSIVTLPFQLRRGLPLSKRFQFAFGIPLSVAVIATPLMSVASLFYVDHNYLPWKADQAKRGWSTQYKVHNLEEDE</sequence>
<reference evidence="3 4" key="1">
    <citation type="journal article" date="2018" name="Genome Biol. Evol.">
        <title>Multiple Roots of Fruiting Body Formation in Amoebozoa.</title>
        <authorList>
            <person name="Hillmann F."/>
            <person name="Forbes G."/>
            <person name="Novohradska S."/>
            <person name="Ferling I."/>
            <person name="Riege K."/>
            <person name="Groth M."/>
            <person name="Westermann M."/>
            <person name="Marz M."/>
            <person name="Spaller T."/>
            <person name="Winckler T."/>
            <person name="Schaap P."/>
            <person name="Glockner G."/>
        </authorList>
    </citation>
    <scope>NUCLEOTIDE SEQUENCE [LARGE SCALE GENOMIC DNA]</scope>
    <source>
        <strain evidence="3 4">Jena</strain>
    </source>
</reference>
<comment type="caution">
    <text evidence="3">The sequence shown here is derived from an EMBL/GenBank/DDBJ whole genome shotgun (WGS) entry which is preliminary data.</text>
</comment>
<keyword evidence="2" id="KW-0812">Transmembrane</keyword>